<dbReference type="EMBL" id="JACRSP010000007">
    <property type="protein sequence ID" value="MBC8537282.1"/>
    <property type="molecule type" value="Genomic_DNA"/>
</dbReference>
<dbReference type="Proteomes" id="UP000620366">
    <property type="component" value="Unassembled WGS sequence"/>
</dbReference>
<organism evidence="1 2">
    <name type="scientific">Feifania hominis</name>
    <dbReference type="NCBI Taxonomy" id="2763660"/>
    <lineage>
        <taxon>Bacteria</taxon>
        <taxon>Bacillati</taxon>
        <taxon>Bacillota</taxon>
        <taxon>Clostridia</taxon>
        <taxon>Eubacteriales</taxon>
        <taxon>Feifaniaceae</taxon>
        <taxon>Feifania</taxon>
    </lineage>
</organism>
<gene>
    <name evidence="1" type="ORF">H8695_11340</name>
</gene>
<evidence type="ECO:0000313" key="1">
    <source>
        <dbReference type="EMBL" id="MBC8537282.1"/>
    </source>
</evidence>
<sequence length="113" mass="12834">MRLIDADDFDTKLFNDGFFGGLAAAIGNTPRKRKFTIGEFRGMLKNAPTIDAVTVVRCRECKHWDGFHSCHCHKADDNGTPIFMREYDFCSHGERMDKEVISNIHDNPELRGG</sequence>
<name>A0A926DG93_9FIRM</name>
<dbReference type="AlphaFoldDB" id="A0A926DG93"/>
<keyword evidence="2" id="KW-1185">Reference proteome</keyword>
<protein>
    <submittedName>
        <fullName evidence="1">Uncharacterized protein</fullName>
    </submittedName>
</protein>
<evidence type="ECO:0000313" key="2">
    <source>
        <dbReference type="Proteomes" id="UP000620366"/>
    </source>
</evidence>
<dbReference type="RefSeq" id="WP_249301806.1">
    <property type="nucleotide sequence ID" value="NZ_JACRSP010000007.1"/>
</dbReference>
<proteinExistence type="predicted"/>
<reference evidence="1" key="1">
    <citation type="submission" date="2020-08" db="EMBL/GenBank/DDBJ databases">
        <title>Genome public.</title>
        <authorList>
            <person name="Liu C."/>
            <person name="Sun Q."/>
        </authorList>
    </citation>
    <scope>NUCLEOTIDE SEQUENCE</scope>
    <source>
        <strain evidence="1">BX7</strain>
    </source>
</reference>
<accession>A0A926DG93</accession>
<comment type="caution">
    <text evidence="1">The sequence shown here is derived from an EMBL/GenBank/DDBJ whole genome shotgun (WGS) entry which is preliminary data.</text>
</comment>